<gene>
    <name evidence="1" type="ORF">MAR_034462</name>
</gene>
<evidence type="ECO:0008006" key="3">
    <source>
        <dbReference type="Google" id="ProtNLM"/>
    </source>
</evidence>
<dbReference type="Proteomes" id="UP001164746">
    <property type="component" value="Chromosome 17"/>
</dbReference>
<dbReference type="EMBL" id="CP111028">
    <property type="protein sequence ID" value="WAR31920.1"/>
    <property type="molecule type" value="Genomic_DNA"/>
</dbReference>
<protein>
    <recommendedName>
        <fullName evidence="3">G-protein coupled receptors family 2 profile 1 domain-containing protein</fullName>
    </recommendedName>
</protein>
<keyword evidence="2" id="KW-1185">Reference proteome</keyword>
<accession>A0ABY7GCV5</accession>
<reference evidence="1" key="1">
    <citation type="submission" date="2022-11" db="EMBL/GenBank/DDBJ databases">
        <title>Centuries of genome instability and evolution in soft-shell clam transmissible cancer (bioRxiv).</title>
        <authorList>
            <person name="Hart S.F.M."/>
            <person name="Yonemitsu M.A."/>
            <person name="Giersch R.M."/>
            <person name="Beal B.F."/>
            <person name="Arriagada G."/>
            <person name="Davis B.W."/>
            <person name="Ostrander E.A."/>
            <person name="Goff S.P."/>
            <person name="Metzger M.J."/>
        </authorList>
    </citation>
    <scope>NUCLEOTIDE SEQUENCE</scope>
    <source>
        <strain evidence="1">MELC-2E11</strain>
        <tissue evidence="1">Siphon/mantle</tissue>
    </source>
</reference>
<proteinExistence type="predicted"/>
<feature type="non-terminal residue" evidence="1">
    <location>
        <position position="310"/>
    </location>
</feature>
<feature type="non-terminal residue" evidence="1">
    <location>
        <position position="1"/>
    </location>
</feature>
<organism evidence="1 2">
    <name type="scientific">Mya arenaria</name>
    <name type="common">Soft-shell clam</name>
    <dbReference type="NCBI Taxonomy" id="6604"/>
    <lineage>
        <taxon>Eukaryota</taxon>
        <taxon>Metazoa</taxon>
        <taxon>Spiralia</taxon>
        <taxon>Lophotrochozoa</taxon>
        <taxon>Mollusca</taxon>
        <taxon>Bivalvia</taxon>
        <taxon>Autobranchia</taxon>
        <taxon>Heteroconchia</taxon>
        <taxon>Euheterodonta</taxon>
        <taxon>Imparidentia</taxon>
        <taxon>Neoheterodontei</taxon>
        <taxon>Myida</taxon>
        <taxon>Myoidea</taxon>
        <taxon>Myidae</taxon>
        <taxon>Mya</taxon>
    </lineage>
</organism>
<name>A0ABY7GCV5_MYAAR</name>
<evidence type="ECO:0000313" key="2">
    <source>
        <dbReference type="Proteomes" id="UP001164746"/>
    </source>
</evidence>
<sequence>PVNEDCSCRPGYALHSTEAPLSAWCYSPDGTECSWYRTCLEKRYPCSGSEASYALDYGDKFCSLYTQNYNGFDEIGKKWIDAVRKCLQVALVPLLRPYNHPSCDEIKDAAFRSHSGCYVSPYPGAPSFCDIGWSNYWKVFWTIKSAFVSNFWNTVGQGLKTGFGCISNRIAEPEDIHMLKVSVEQIMDDSVEKLEQSLTEYIPEHVTVYVFQDSNRRERSTDPSNSIVMNVLLFDRIKYDLNYKNVSNISFDGVITQLEDDIETGQYQLDIGVPIEEISFCPDIECHNITRKVVLGSEKESTVVPGPEQE</sequence>
<evidence type="ECO:0000313" key="1">
    <source>
        <dbReference type="EMBL" id="WAR31920.1"/>
    </source>
</evidence>